<gene>
    <name evidence="2" type="ORF">B0J13DRAFT_561065</name>
</gene>
<feature type="region of interest" description="Disordered" evidence="1">
    <location>
        <begin position="1"/>
        <end position="20"/>
    </location>
</feature>
<dbReference type="EMBL" id="JAGMUU010000017">
    <property type="protein sequence ID" value="KAH7134716.1"/>
    <property type="molecule type" value="Genomic_DNA"/>
</dbReference>
<comment type="caution">
    <text evidence="2">The sequence shown here is derived from an EMBL/GenBank/DDBJ whole genome shotgun (WGS) entry which is preliminary data.</text>
</comment>
<accession>A0A9P9IWC5</accession>
<evidence type="ECO:0000313" key="3">
    <source>
        <dbReference type="Proteomes" id="UP000717696"/>
    </source>
</evidence>
<reference evidence="2" key="1">
    <citation type="journal article" date="2021" name="Nat. Commun.">
        <title>Genetic determinants of endophytism in the Arabidopsis root mycobiome.</title>
        <authorList>
            <person name="Mesny F."/>
            <person name="Miyauchi S."/>
            <person name="Thiergart T."/>
            <person name="Pickel B."/>
            <person name="Atanasova L."/>
            <person name="Karlsson M."/>
            <person name="Huettel B."/>
            <person name="Barry K.W."/>
            <person name="Haridas S."/>
            <person name="Chen C."/>
            <person name="Bauer D."/>
            <person name="Andreopoulos W."/>
            <person name="Pangilinan J."/>
            <person name="LaButti K."/>
            <person name="Riley R."/>
            <person name="Lipzen A."/>
            <person name="Clum A."/>
            <person name="Drula E."/>
            <person name="Henrissat B."/>
            <person name="Kohler A."/>
            <person name="Grigoriev I.V."/>
            <person name="Martin F.M."/>
            <person name="Hacquard S."/>
        </authorList>
    </citation>
    <scope>NUCLEOTIDE SEQUENCE</scope>
    <source>
        <strain evidence="2">MPI-CAGE-AT-0021</strain>
    </source>
</reference>
<evidence type="ECO:0000256" key="1">
    <source>
        <dbReference type="SAM" id="MobiDB-lite"/>
    </source>
</evidence>
<proteinExistence type="predicted"/>
<dbReference type="AlphaFoldDB" id="A0A9P9IWC5"/>
<organism evidence="2 3">
    <name type="scientific">Dactylonectria estremocensis</name>
    <dbReference type="NCBI Taxonomy" id="1079267"/>
    <lineage>
        <taxon>Eukaryota</taxon>
        <taxon>Fungi</taxon>
        <taxon>Dikarya</taxon>
        <taxon>Ascomycota</taxon>
        <taxon>Pezizomycotina</taxon>
        <taxon>Sordariomycetes</taxon>
        <taxon>Hypocreomycetidae</taxon>
        <taxon>Hypocreales</taxon>
        <taxon>Nectriaceae</taxon>
        <taxon>Dactylonectria</taxon>
    </lineage>
</organism>
<name>A0A9P9IWC5_9HYPO</name>
<dbReference type="Proteomes" id="UP000717696">
    <property type="component" value="Unassembled WGS sequence"/>
</dbReference>
<keyword evidence="3" id="KW-1185">Reference proteome</keyword>
<sequence>MSTANPAEGRPCWRPSISSLPPPPSTAAGLFSIRIAICSLPHASQPAGLVVPPFALCLVSAQKAFFKQYLGSSTRRPKPSRGSTGYCTFGSGRFDTNTHPLAHLTKPRDSSTRPPAPLSLPFPFLLHPTVPRQQMMEVEEPIPGQWRRVGEEGRACRQQGPTKAALVAGWRSAFLMGFPVCFTSILPTILQPLEYEYQLSSKLVVVRLRRSAVCSPLSVRVRVRTC</sequence>
<evidence type="ECO:0000313" key="2">
    <source>
        <dbReference type="EMBL" id="KAH7134716.1"/>
    </source>
</evidence>
<protein>
    <submittedName>
        <fullName evidence="2">Uncharacterized protein</fullName>
    </submittedName>
</protein>